<keyword evidence="3" id="KW-0597">Phosphoprotein</keyword>
<dbReference type="EC" id="2.7.13.3" evidence="2"/>
<evidence type="ECO:0000256" key="3">
    <source>
        <dbReference type="ARBA" id="ARBA00022553"/>
    </source>
</evidence>
<feature type="domain" description="Signal transduction histidine kinase subgroup 3 dimerisation and phosphoacceptor" evidence="10">
    <location>
        <begin position="186"/>
        <end position="248"/>
    </location>
</feature>
<dbReference type="CDD" id="cd16917">
    <property type="entry name" value="HATPase_UhpB-NarQ-NarX-like"/>
    <property type="match status" value="1"/>
</dbReference>
<evidence type="ECO:0000313" key="12">
    <source>
        <dbReference type="Proteomes" id="UP000501130"/>
    </source>
</evidence>
<dbReference type="InterPro" id="IPR011712">
    <property type="entry name" value="Sig_transdc_His_kin_sub3_dim/P"/>
</dbReference>
<evidence type="ECO:0000259" key="10">
    <source>
        <dbReference type="Pfam" id="PF07730"/>
    </source>
</evidence>
<keyword evidence="12" id="KW-1185">Reference proteome</keyword>
<evidence type="ECO:0000256" key="5">
    <source>
        <dbReference type="ARBA" id="ARBA00022741"/>
    </source>
</evidence>
<dbReference type="InterPro" id="IPR036890">
    <property type="entry name" value="HATPase_C_sf"/>
</dbReference>
<dbReference type="Proteomes" id="UP000501130">
    <property type="component" value="Chromosome"/>
</dbReference>
<dbReference type="Gene3D" id="1.20.5.1930">
    <property type="match status" value="1"/>
</dbReference>
<name>A0ABX6N3N1_9BURK</name>
<evidence type="ECO:0000256" key="6">
    <source>
        <dbReference type="ARBA" id="ARBA00022777"/>
    </source>
</evidence>
<dbReference type="PANTHER" id="PTHR24421">
    <property type="entry name" value="NITRATE/NITRITE SENSOR PROTEIN NARX-RELATED"/>
    <property type="match status" value="1"/>
</dbReference>
<keyword evidence="4" id="KW-0808">Transferase</keyword>
<evidence type="ECO:0000313" key="11">
    <source>
        <dbReference type="EMBL" id="QJR28996.1"/>
    </source>
</evidence>
<keyword evidence="9" id="KW-0472">Membrane</keyword>
<keyword evidence="5" id="KW-0547">Nucleotide-binding</keyword>
<keyword evidence="6" id="KW-0418">Kinase</keyword>
<evidence type="ECO:0000256" key="1">
    <source>
        <dbReference type="ARBA" id="ARBA00000085"/>
    </source>
</evidence>
<evidence type="ECO:0000256" key="2">
    <source>
        <dbReference type="ARBA" id="ARBA00012438"/>
    </source>
</evidence>
<dbReference type="PROSITE" id="PS51257">
    <property type="entry name" value="PROKAR_LIPOPROTEIN"/>
    <property type="match status" value="1"/>
</dbReference>
<dbReference type="InterPro" id="IPR050482">
    <property type="entry name" value="Sensor_HK_TwoCompSys"/>
</dbReference>
<keyword evidence="9" id="KW-1133">Transmembrane helix</keyword>
<keyword evidence="9" id="KW-0812">Transmembrane</keyword>
<evidence type="ECO:0000256" key="7">
    <source>
        <dbReference type="ARBA" id="ARBA00022840"/>
    </source>
</evidence>
<gene>
    <name evidence="11" type="ORF">HKT17_04375</name>
</gene>
<dbReference type="Pfam" id="PF07730">
    <property type="entry name" value="HisKA_3"/>
    <property type="match status" value="1"/>
</dbReference>
<comment type="catalytic activity">
    <reaction evidence="1">
        <text>ATP + protein L-histidine = ADP + protein N-phospho-L-histidine.</text>
        <dbReference type="EC" id="2.7.13.3"/>
    </reaction>
</comment>
<proteinExistence type="predicted"/>
<keyword evidence="8" id="KW-0902">Two-component regulatory system</keyword>
<keyword evidence="7" id="KW-0067">ATP-binding</keyword>
<evidence type="ECO:0000256" key="8">
    <source>
        <dbReference type="ARBA" id="ARBA00023012"/>
    </source>
</evidence>
<reference evidence="11 12" key="1">
    <citation type="submission" date="2020-05" db="EMBL/GenBank/DDBJ databases">
        <title>Compete genome of Limnobacter sp. SAORIC-580.</title>
        <authorList>
            <person name="Song J."/>
            <person name="Cho J.-C."/>
        </authorList>
    </citation>
    <scope>NUCLEOTIDE SEQUENCE [LARGE SCALE GENOMIC DNA]</scope>
    <source>
        <strain evidence="11 12">SAORIC-580</strain>
    </source>
</reference>
<evidence type="ECO:0000256" key="9">
    <source>
        <dbReference type="SAM" id="Phobius"/>
    </source>
</evidence>
<sequence length="385" mass="43872">MRLSELLVRRLLTWLGLWAACCVLVVFTMGRLDVQTEYAAASELVDDLHRGLSNAEPLGNLELQRLRQQLAERKAEQERRETRRELYLISTMLLLMAAGSGVVVWYSLRPALNKPLQQLVQWLRDYEESERDPTRPAPTLENTEEFRIEEFKRIHDSVSQLIQTLNTEQKKSRALLNRVVDLQERERQTIAQDLHDYFGQSLTSISVNSAFLVKSTQANTQEAAKAVHDQAQEMMGWLRSSLRELKPHLLLEVSLRDAALDLLDNWAKRHGWYVDFAWAPNTPALPKEAPIAVYRTLQEALTNAARHANTKKLKVLAGFDEQAHEFILIVENDGVASSAAVNPSLGLTGIRERMAILQGHVVWAIEEDRFVLRCHIPVVEVNHAP</sequence>
<accession>A0ABX6N3N1</accession>
<organism evidence="11 12">
    <name type="scientific">Limnobacter profundi</name>
    <dbReference type="NCBI Taxonomy" id="2732163"/>
    <lineage>
        <taxon>Bacteria</taxon>
        <taxon>Pseudomonadati</taxon>
        <taxon>Pseudomonadota</taxon>
        <taxon>Betaproteobacteria</taxon>
        <taxon>Burkholderiales</taxon>
        <taxon>Burkholderiaceae</taxon>
        <taxon>Limnobacter</taxon>
    </lineage>
</organism>
<evidence type="ECO:0000256" key="4">
    <source>
        <dbReference type="ARBA" id="ARBA00022679"/>
    </source>
</evidence>
<protein>
    <recommendedName>
        <fullName evidence="2">histidine kinase</fullName>
        <ecNumber evidence="2">2.7.13.3</ecNumber>
    </recommendedName>
</protein>
<dbReference type="EMBL" id="CP053084">
    <property type="protein sequence ID" value="QJR28996.1"/>
    <property type="molecule type" value="Genomic_DNA"/>
</dbReference>
<dbReference type="RefSeq" id="WP_171098123.1">
    <property type="nucleotide sequence ID" value="NZ_CP053084.1"/>
</dbReference>
<dbReference type="PANTHER" id="PTHR24421:SF10">
    <property type="entry name" value="NITRATE_NITRITE SENSOR PROTEIN NARQ"/>
    <property type="match status" value="1"/>
</dbReference>
<feature type="transmembrane region" description="Helical" evidence="9">
    <location>
        <begin position="12"/>
        <end position="30"/>
    </location>
</feature>
<dbReference type="SUPFAM" id="SSF55874">
    <property type="entry name" value="ATPase domain of HSP90 chaperone/DNA topoisomerase II/histidine kinase"/>
    <property type="match status" value="1"/>
</dbReference>
<feature type="transmembrane region" description="Helical" evidence="9">
    <location>
        <begin position="86"/>
        <end position="108"/>
    </location>
</feature>
<dbReference type="Gene3D" id="3.30.565.10">
    <property type="entry name" value="Histidine kinase-like ATPase, C-terminal domain"/>
    <property type="match status" value="1"/>
</dbReference>